<dbReference type="EMBL" id="PJQD01000022">
    <property type="protein sequence ID" value="POY74724.1"/>
    <property type="molecule type" value="Genomic_DNA"/>
</dbReference>
<dbReference type="OrthoDB" id="2529363at2759"/>
<evidence type="ECO:0000256" key="1">
    <source>
        <dbReference type="SAM" id="MobiDB-lite"/>
    </source>
</evidence>
<protein>
    <submittedName>
        <fullName evidence="2">Uncharacterized protein</fullName>
    </submittedName>
</protein>
<gene>
    <name evidence="2" type="ORF">BMF94_2200</name>
</gene>
<evidence type="ECO:0000313" key="3">
    <source>
        <dbReference type="Proteomes" id="UP000237144"/>
    </source>
</evidence>
<proteinExistence type="predicted"/>
<name>A0A2S5BD80_9BASI</name>
<evidence type="ECO:0000313" key="2">
    <source>
        <dbReference type="EMBL" id="POY74724.1"/>
    </source>
</evidence>
<reference evidence="2 3" key="1">
    <citation type="journal article" date="2018" name="Front. Microbiol.">
        <title>Prospects for Fungal Bioremediation of Acidic Radioactive Waste Sites: Characterization and Genome Sequence of Rhodotorula taiwanensis MD1149.</title>
        <authorList>
            <person name="Tkavc R."/>
            <person name="Matrosova V.Y."/>
            <person name="Grichenko O.E."/>
            <person name="Gostincar C."/>
            <person name="Volpe R.P."/>
            <person name="Klimenkova P."/>
            <person name="Gaidamakova E.K."/>
            <person name="Zhou C.E."/>
            <person name="Stewart B.J."/>
            <person name="Lyman M.G."/>
            <person name="Malfatti S.A."/>
            <person name="Rubinfeld B."/>
            <person name="Courtot M."/>
            <person name="Singh J."/>
            <person name="Dalgard C.L."/>
            <person name="Hamilton T."/>
            <person name="Frey K.G."/>
            <person name="Gunde-Cimerman N."/>
            <person name="Dugan L."/>
            <person name="Daly M.J."/>
        </authorList>
    </citation>
    <scope>NUCLEOTIDE SEQUENCE [LARGE SCALE GENOMIC DNA]</scope>
    <source>
        <strain evidence="2 3">MD1149</strain>
    </source>
</reference>
<organism evidence="2 3">
    <name type="scientific">Rhodotorula taiwanensis</name>
    <dbReference type="NCBI Taxonomy" id="741276"/>
    <lineage>
        <taxon>Eukaryota</taxon>
        <taxon>Fungi</taxon>
        <taxon>Dikarya</taxon>
        <taxon>Basidiomycota</taxon>
        <taxon>Pucciniomycotina</taxon>
        <taxon>Microbotryomycetes</taxon>
        <taxon>Sporidiobolales</taxon>
        <taxon>Sporidiobolaceae</taxon>
        <taxon>Rhodotorula</taxon>
    </lineage>
</organism>
<dbReference type="Proteomes" id="UP000237144">
    <property type="component" value="Unassembled WGS sequence"/>
</dbReference>
<feature type="compositionally biased region" description="Basic and acidic residues" evidence="1">
    <location>
        <begin position="135"/>
        <end position="148"/>
    </location>
</feature>
<comment type="caution">
    <text evidence="2">The sequence shown here is derived from an EMBL/GenBank/DDBJ whole genome shotgun (WGS) entry which is preliminary data.</text>
</comment>
<feature type="compositionally biased region" description="Low complexity" evidence="1">
    <location>
        <begin position="60"/>
        <end position="75"/>
    </location>
</feature>
<sequence>MRRRCTPTLPLPPFRPLYDSSHIFETMLNLASTTRAALRSAIRTPASARLYHATAAIRFPTISPSAPPGSSATTGQNGAALDGSAKSSAASASESKAQKAPQKDAKEAAAGMEAADAKYGPGNMVEGNFTKGSKQQKEREAAAKQGEK</sequence>
<dbReference type="AlphaFoldDB" id="A0A2S5BD80"/>
<keyword evidence="3" id="KW-1185">Reference proteome</keyword>
<feature type="compositionally biased region" description="Low complexity" evidence="1">
    <location>
        <begin position="84"/>
        <end position="100"/>
    </location>
</feature>
<accession>A0A2S5BD80</accession>
<feature type="region of interest" description="Disordered" evidence="1">
    <location>
        <begin position="60"/>
        <end position="148"/>
    </location>
</feature>
<feature type="compositionally biased region" description="Low complexity" evidence="1">
    <location>
        <begin position="108"/>
        <end position="118"/>
    </location>
</feature>